<keyword evidence="3 8" id="KW-0378">Hydrolase</keyword>
<dbReference type="GO" id="GO:0008654">
    <property type="term" value="P:phospholipid biosynthetic process"/>
    <property type="evidence" value="ECO:0007669"/>
    <property type="project" value="UniProtKB-KW"/>
</dbReference>
<keyword evidence="8" id="KW-0594">Phospholipid biosynthesis</keyword>
<keyword evidence="8" id="KW-0444">Lipid biosynthesis</keyword>
<evidence type="ECO:0000256" key="7">
    <source>
        <dbReference type="ARBA" id="ARBA00023136"/>
    </source>
</evidence>
<feature type="transmembrane region" description="Helical" evidence="10">
    <location>
        <begin position="45"/>
        <end position="63"/>
    </location>
</feature>
<dbReference type="GO" id="GO:0140042">
    <property type="term" value="P:lipid droplet formation"/>
    <property type="evidence" value="ECO:0007669"/>
    <property type="project" value="UniProtKB-UniRule"/>
</dbReference>
<sequence length="329" mass="35889">MTVSPNDSSLPSSPRGKSRASATNRPTSTPTARNPPQLPTPLETALLAVYPILLTFGTLFSILSPQTRAAPYDASGQSHVQASAPSYFARKDNLFNVIFVKRGWGWITAAFVVLLLTHPSLGSVTRKVKAAIRWGLVTAWWVLVTQWCFGPPVIDRGFRFTGGKCEGAVVRVAEGKPDRADVLTAVACRASGGKWMGGHDISGHVFLLVLGSWFLLQEMAWIAARAWFEGRRDDRCIVMGDGAVKSAGVEAERVEGEELAKEQGLGLGGKFVVAVIGLCWWMLLMTAIYFHTWFEKLTGLLVALLGIYPIYVLPRWIPALRQIIGLPGI</sequence>
<feature type="compositionally biased region" description="Polar residues" evidence="9">
    <location>
        <begin position="1"/>
        <end position="12"/>
    </location>
</feature>
<keyword evidence="6" id="KW-0443">Lipid metabolism</keyword>
<comment type="function">
    <text evidence="8">Fatty acyl-coenzyme A (CoA) diphosphatase that hydrolyzes fatty acyl-CoA to yield acyl-4'-phosphopantetheine and adenosine 3',5'-bisphosphate. Preferentially hydrolyzes unsaturated long-chain acyl-CoA substrates in the endoplasmic reticulum (ER) lumen. This catalytic activity is required for maintaining ER structure and for lipid droplets (LDs) biogenesis, which are lipid storage organelles involved in maintaining lipid and energy homeostasis. May directly bind to diacylglycerol (DAGs) and triacylglycerol, which is also important for LD biogenesis. May support directional budding of nacent LDs from the ER into the cytosol by reducing DAG levels at sites of LD formation. May play a role in the regulation of cell morphology and cytoskeletal organization. Involved in phospholipid biosynthesis.</text>
</comment>
<comment type="catalytic activity">
    <reaction evidence="8">
        <text>(9Z)-octadecenoyl-CoA + H2O = S-(9Z-octadecenoyl)-4'-phosphopantetheine + adenosine 3',5'-bisphosphate + 2 H(+)</text>
        <dbReference type="Rhea" id="RHEA:65564"/>
        <dbReference type="ChEBI" id="CHEBI:15377"/>
        <dbReference type="ChEBI" id="CHEBI:15378"/>
        <dbReference type="ChEBI" id="CHEBI:57387"/>
        <dbReference type="ChEBI" id="CHEBI:58343"/>
        <dbReference type="ChEBI" id="CHEBI:156553"/>
    </reaction>
</comment>
<reference evidence="11 12" key="1">
    <citation type="submission" date="2016-07" db="EMBL/GenBank/DDBJ databases">
        <title>Pervasive Adenine N6-methylation of Active Genes in Fungi.</title>
        <authorList>
            <consortium name="DOE Joint Genome Institute"/>
            <person name="Mondo S.J."/>
            <person name="Dannebaum R.O."/>
            <person name="Kuo R.C."/>
            <person name="Labutti K."/>
            <person name="Haridas S."/>
            <person name="Kuo A."/>
            <person name="Salamov A."/>
            <person name="Ahrendt S.R."/>
            <person name="Lipzen A."/>
            <person name="Sullivan W."/>
            <person name="Andreopoulos W.B."/>
            <person name="Clum A."/>
            <person name="Lindquist E."/>
            <person name="Daum C."/>
            <person name="Ramamoorthy G.K."/>
            <person name="Gryganskyi A."/>
            <person name="Culley D."/>
            <person name="Magnuson J.K."/>
            <person name="James T.Y."/>
            <person name="O'Malley M.A."/>
            <person name="Stajich J.E."/>
            <person name="Spatafora J.W."/>
            <person name="Visel A."/>
            <person name="Grigoriev I.V."/>
        </authorList>
    </citation>
    <scope>NUCLEOTIDE SEQUENCE [LARGE SCALE GENOMIC DNA]</scope>
    <source>
        <strain evidence="11 12">CBS 129021</strain>
    </source>
</reference>
<comment type="similarity">
    <text evidence="8">Belongs to the FIT family. Fungal FIT2B/SCS3 subfamily.</text>
</comment>
<keyword evidence="7 8" id="KW-0472">Membrane</keyword>
<dbReference type="InParanoid" id="A0A1Y2DVT4"/>
<keyword evidence="5 8" id="KW-1133">Transmembrane helix</keyword>
<keyword evidence="8" id="KW-1208">Phospholipid metabolism</keyword>
<evidence type="ECO:0000313" key="12">
    <source>
        <dbReference type="Proteomes" id="UP000193689"/>
    </source>
</evidence>
<evidence type="ECO:0000313" key="11">
    <source>
        <dbReference type="EMBL" id="ORY63402.1"/>
    </source>
</evidence>
<dbReference type="GO" id="GO:0010945">
    <property type="term" value="F:coenzyme A diphosphatase activity"/>
    <property type="evidence" value="ECO:0007669"/>
    <property type="project" value="InterPro"/>
</dbReference>
<evidence type="ECO:0000256" key="10">
    <source>
        <dbReference type="SAM" id="Phobius"/>
    </source>
</evidence>
<feature type="transmembrane region" description="Helical" evidence="10">
    <location>
        <begin position="103"/>
        <end position="122"/>
    </location>
</feature>
<dbReference type="EMBL" id="MCFJ01000008">
    <property type="protein sequence ID" value="ORY63402.1"/>
    <property type="molecule type" value="Genomic_DNA"/>
</dbReference>
<feature type="transmembrane region" description="Helical" evidence="10">
    <location>
        <begin position="205"/>
        <end position="228"/>
    </location>
</feature>
<evidence type="ECO:0000256" key="3">
    <source>
        <dbReference type="ARBA" id="ARBA00022801"/>
    </source>
</evidence>
<feature type="transmembrane region" description="Helical" evidence="10">
    <location>
        <begin position="297"/>
        <end position="314"/>
    </location>
</feature>
<comment type="catalytic activity">
    <reaction evidence="8">
        <text>(5Z,8Z,11Z,14Z)-eicosatetraenoyl-CoA + H2O = S-(5Z,8Z,11Z,14Z-eicosatetraenoyl)-4'-phosphopantetheine + adenosine 3',5'-bisphosphate + 2 H(+)</text>
        <dbReference type="Rhea" id="RHEA:65568"/>
        <dbReference type="ChEBI" id="CHEBI:15377"/>
        <dbReference type="ChEBI" id="CHEBI:15378"/>
        <dbReference type="ChEBI" id="CHEBI:57368"/>
        <dbReference type="ChEBI" id="CHEBI:58343"/>
        <dbReference type="ChEBI" id="CHEBI:156554"/>
    </reaction>
</comment>
<dbReference type="PANTHER" id="PTHR23129:SF0">
    <property type="entry name" value="ACYL-COENZYME A DIPHOSPHATASE FITM2"/>
    <property type="match status" value="1"/>
</dbReference>
<evidence type="ECO:0000256" key="1">
    <source>
        <dbReference type="ARBA" id="ARBA00004477"/>
    </source>
</evidence>
<keyword evidence="12" id="KW-1185">Reference proteome</keyword>
<keyword evidence="2 8" id="KW-0812">Transmembrane</keyword>
<dbReference type="STRING" id="1141098.A0A1Y2DVT4"/>
<dbReference type="OrthoDB" id="5579088at2759"/>
<feature type="transmembrane region" description="Helical" evidence="10">
    <location>
        <begin position="134"/>
        <end position="154"/>
    </location>
</feature>
<dbReference type="EC" id="3.6.1.-" evidence="8"/>
<name>A0A1Y2DVT4_9PEZI</name>
<comment type="caution">
    <text evidence="11">The sequence shown here is derived from an EMBL/GenBank/DDBJ whole genome shotgun (WGS) entry which is preliminary data.</text>
</comment>
<organism evidence="11 12">
    <name type="scientific">Pseudomassariella vexata</name>
    <dbReference type="NCBI Taxonomy" id="1141098"/>
    <lineage>
        <taxon>Eukaryota</taxon>
        <taxon>Fungi</taxon>
        <taxon>Dikarya</taxon>
        <taxon>Ascomycota</taxon>
        <taxon>Pezizomycotina</taxon>
        <taxon>Sordariomycetes</taxon>
        <taxon>Xylariomycetidae</taxon>
        <taxon>Amphisphaeriales</taxon>
        <taxon>Pseudomassariaceae</taxon>
        <taxon>Pseudomassariella</taxon>
    </lineage>
</organism>
<gene>
    <name evidence="8" type="primary">SCS3</name>
    <name evidence="8" type="synonym">FIT2B</name>
    <name evidence="11" type="ORF">BCR38DRAFT_344774</name>
</gene>
<dbReference type="InterPro" id="IPR019388">
    <property type="entry name" value="FIT"/>
</dbReference>
<evidence type="ECO:0000256" key="2">
    <source>
        <dbReference type="ARBA" id="ARBA00022692"/>
    </source>
</evidence>
<evidence type="ECO:0000256" key="5">
    <source>
        <dbReference type="ARBA" id="ARBA00022989"/>
    </source>
</evidence>
<dbReference type="Proteomes" id="UP000193689">
    <property type="component" value="Unassembled WGS sequence"/>
</dbReference>
<comment type="catalytic activity">
    <reaction evidence="8">
        <text>an acyl-CoA + H2O = an acyl-4'-phosphopantetheine + adenosine 3',5'-bisphosphate + 2 H(+)</text>
        <dbReference type="Rhea" id="RHEA:50044"/>
        <dbReference type="ChEBI" id="CHEBI:15377"/>
        <dbReference type="ChEBI" id="CHEBI:15378"/>
        <dbReference type="ChEBI" id="CHEBI:58342"/>
        <dbReference type="ChEBI" id="CHEBI:58343"/>
        <dbReference type="ChEBI" id="CHEBI:132023"/>
    </reaction>
</comment>
<dbReference type="Pfam" id="PF10261">
    <property type="entry name" value="FIT"/>
    <property type="match status" value="1"/>
</dbReference>
<feature type="transmembrane region" description="Helical" evidence="10">
    <location>
        <begin position="271"/>
        <end position="291"/>
    </location>
</feature>
<feature type="active site" evidence="8">
    <location>
        <position position="291"/>
    </location>
</feature>
<dbReference type="AlphaFoldDB" id="A0A1Y2DVT4"/>
<evidence type="ECO:0000256" key="4">
    <source>
        <dbReference type="ARBA" id="ARBA00022824"/>
    </source>
</evidence>
<proteinExistence type="inferred from homology"/>
<dbReference type="GO" id="GO:0005789">
    <property type="term" value="C:endoplasmic reticulum membrane"/>
    <property type="evidence" value="ECO:0007669"/>
    <property type="project" value="UniProtKB-SubCell"/>
</dbReference>
<dbReference type="HAMAP" id="MF_03231">
    <property type="entry name" value="SCS3"/>
    <property type="match status" value="1"/>
</dbReference>
<evidence type="ECO:0000256" key="6">
    <source>
        <dbReference type="ARBA" id="ARBA00023098"/>
    </source>
</evidence>
<feature type="compositionally biased region" description="Polar residues" evidence="9">
    <location>
        <begin position="20"/>
        <end position="34"/>
    </location>
</feature>
<dbReference type="FunCoup" id="A0A1Y2DVT4">
    <property type="interactions" value="75"/>
</dbReference>
<comment type="subcellular location">
    <subcellularLocation>
        <location evidence="1 8">Endoplasmic reticulum membrane</location>
        <topology evidence="1 8">Multi-pass membrane protein</topology>
    </subcellularLocation>
</comment>
<protein>
    <recommendedName>
        <fullName evidence="8">Acyl-coenzyme A diphosphatase SCS3</fullName>
        <ecNumber evidence="8">3.6.1.-</ecNumber>
    </recommendedName>
    <alternativeName>
        <fullName evidence="8">FIT family protein SCS3</fullName>
    </alternativeName>
</protein>
<keyword evidence="4 8" id="KW-0256">Endoplasmic reticulum</keyword>
<dbReference type="PANTHER" id="PTHR23129">
    <property type="entry name" value="ACYL-COENZYME A DIPHOSPHATASE FITM2"/>
    <property type="match status" value="1"/>
</dbReference>
<dbReference type="InterPro" id="IPR046400">
    <property type="entry name" value="SCS3"/>
</dbReference>
<accession>A0A1Y2DVT4</accession>
<comment type="catalytic activity">
    <reaction evidence="8">
        <text>hexadecanoyl-CoA + H2O = S-hexadecanoyl-4'-phosphopantetheine + adenosine 3',5'-bisphosphate + 2 H(+)</text>
        <dbReference type="Rhea" id="RHEA:50032"/>
        <dbReference type="ChEBI" id="CHEBI:15377"/>
        <dbReference type="ChEBI" id="CHEBI:15378"/>
        <dbReference type="ChEBI" id="CHEBI:57379"/>
        <dbReference type="ChEBI" id="CHEBI:58343"/>
        <dbReference type="ChEBI" id="CHEBI:132018"/>
    </reaction>
</comment>
<evidence type="ECO:0000256" key="8">
    <source>
        <dbReference type="HAMAP-Rule" id="MF_03231"/>
    </source>
</evidence>
<feature type="active site" evidence="8">
    <location>
        <position position="204"/>
    </location>
</feature>
<evidence type="ECO:0000256" key="9">
    <source>
        <dbReference type="SAM" id="MobiDB-lite"/>
    </source>
</evidence>
<feature type="region of interest" description="Disordered" evidence="9">
    <location>
        <begin position="1"/>
        <end position="38"/>
    </location>
</feature>